<evidence type="ECO:0000313" key="2">
    <source>
        <dbReference type="Proteomes" id="UP000325081"/>
    </source>
</evidence>
<dbReference type="GO" id="GO:0006508">
    <property type="term" value="P:proteolysis"/>
    <property type="evidence" value="ECO:0007669"/>
    <property type="project" value="InterPro"/>
</dbReference>
<organism evidence="1 2">
    <name type="scientific">Striga asiatica</name>
    <name type="common">Asiatic witchweed</name>
    <name type="synonym">Buchnera asiatica</name>
    <dbReference type="NCBI Taxonomy" id="4170"/>
    <lineage>
        <taxon>Eukaryota</taxon>
        <taxon>Viridiplantae</taxon>
        <taxon>Streptophyta</taxon>
        <taxon>Embryophyta</taxon>
        <taxon>Tracheophyta</taxon>
        <taxon>Spermatophyta</taxon>
        <taxon>Magnoliopsida</taxon>
        <taxon>eudicotyledons</taxon>
        <taxon>Gunneridae</taxon>
        <taxon>Pentapetalae</taxon>
        <taxon>asterids</taxon>
        <taxon>lamiids</taxon>
        <taxon>Lamiales</taxon>
        <taxon>Orobanchaceae</taxon>
        <taxon>Buchnereae</taxon>
        <taxon>Striga</taxon>
    </lineage>
</organism>
<evidence type="ECO:0000313" key="1">
    <source>
        <dbReference type="EMBL" id="GER27057.1"/>
    </source>
</evidence>
<dbReference type="Proteomes" id="UP000325081">
    <property type="component" value="Unassembled WGS sequence"/>
</dbReference>
<name>A0A5A7P385_STRAF</name>
<sequence length="158" mass="18473">MRRVEVVKGGDFRRDLDREGIAREVDELEVQRARGERVSFRWLSRRSMRRSWSRDAKSSMGQQRAYFNIQTETWMSCPHVSGLTALLKALSLAAIQSALDYRLHNRRERPPHDMTYPRAKSPHHSILEQGTLTPYPPSTQAWSTTVTSEEVEMWVFRL</sequence>
<dbReference type="GO" id="GO:0004252">
    <property type="term" value="F:serine-type endopeptidase activity"/>
    <property type="evidence" value="ECO:0007669"/>
    <property type="project" value="InterPro"/>
</dbReference>
<comment type="caution">
    <text evidence="1">The sequence shown here is derived from an EMBL/GenBank/DDBJ whole genome shotgun (WGS) entry which is preliminary data.</text>
</comment>
<dbReference type="Gene3D" id="3.40.50.200">
    <property type="entry name" value="Peptidase S8/S53 domain"/>
    <property type="match status" value="1"/>
</dbReference>
<dbReference type="EMBL" id="BKCP01001447">
    <property type="protein sequence ID" value="GER27057.1"/>
    <property type="molecule type" value="Genomic_DNA"/>
</dbReference>
<keyword evidence="2" id="KW-1185">Reference proteome</keyword>
<accession>A0A5A7P385</accession>
<proteinExistence type="predicted"/>
<protein>
    <submittedName>
        <fullName evidence="1">Subtilase family protein</fullName>
    </submittedName>
</protein>
<reference evidence="2" key="1">
    <citation type="journal article" date="2019" name="Curr. Biol.">
        <title>Genome Sequence of Striga asiatica Provides Insight into the Evolution of Plant Parasitism.</title>
        <authorList>
            <person name="Yoshida S."/>
            <person name="Kim S."/>
            <person name="Wafula E.K."/>
            <person name="Tanskanen J."/>
            <person name="Kim Y.M."/>
            <person name="Honaas L."/>
            <person name="Yang Z."/>
            <person name="Spallek T."/>
            <person name="Conn C.E."/>
            <person name="Ichihashi Y."/>
            <person name="Cheong K."/>
            <person name="Cui S."/>
            <person name="Der J.P."/>
            <person name="Gundlach H."/>
            <person name="Jiao Y."/>
            <person name="Hori C."/>
            <person name="Ishida J.K."/>
            <person name="Kasahara H."/>
            <person name="Kiba T."/>
            <person name="Kim M.S."/>
            <person name="Koo N."/>
            <person name="Laohavisit A."/>
            <person name="Lee Y.H."/>
            <person name="Lumba S."/>
            <person name="McCourt P."/>
            <person name="Mortimer J.C."/>
            <person name="Mutuku J.M."/>
            <person name="Nomura T."/>
            <person name="Sasaki-Sekimoto Y."/>
            <person name="Seto Y."/>
            <person name="Wang Y."/>
            <person name="Wakatake T."/>
            <person name="Sakakibara H."/>
            <person name="Demura T."/>
            <person name="Yamaguchi S."/>
            <person name="Yoneyama K."/>
            <person name="Manabe R.I."/>
            <person name="Nelson D.C."/>
            <person name="Schulman A.H."/>
            <person name="Timko M.P."/>
            <person name="dePamphilis C.W."/>
            <person name="Choi D."/>
            <person name="Shirasu K."/>
        </authorList>
    </citation>
    <scope>NUCLEOTIDE SEQUENCE [LARGE SCALE GENOMIC DNA]</scope>
    <source>
        <strain evidence="2">cv. UVA1</strain>
    </source>
</reference>
<dbReference type="InterPro" id="IPR036852">
    <property type="entry name" value="Peptidase_S8/S53_dom_sf"/>
</dbReference>
<gene>
    <name evidence="1" type="ORF">STAS_02737</name>
</gene>
<dbReference type="AlphaFoldDB" id="A0A5A7P385"/>